<proteinExistence type="predicted"/>
<sequence length="211" mass="24605">MKIYVQTLPKSTANLLEEIKCLPEISRFYLTGGTALSLQLGHRESEDLDFFSYLNFKSEIIQQSLLKVCPIDSVQIERGTLNVFLKGVKLQFLHYPYSLLEEFVPWNNLQLSSVIDIACTKLITISARGSKKDFVDLYTILKKFTLENLFQKLDEKYKDVHYNHIHILKSLVYFDDADGQPTPRMHVDFDWELVKQDITKKVKIFSIKYLT</sequence>
<evidence type="ECO:0008006" key="3">
    <source>
        <dbReference type="Google" id="ProtNLM"/>
    </source>
</evidence>
<dbReference type="InterPro" id="IPR014942">
    <property type="entry name" value="AbiEii"/>
</dbReference>
<accession>A0A2M7U3V8</accession>
<reference evidence="2" key="1">
    <citation type="submission" date="2017-09" db="EMBL/GenBank/DDBJ databases">
        <title>Depth-based differentiation of microbial function through sediment-hosted aquifers and enrichment of novel symbionts in the deep terrestrial subsurface.</title>
        <authorList>
            <person name="Probst A.J."/>
            <person name="Ladd B."/>
            <person name="Jarett J.K."/>
            <person name="Geller-Mcgrath D.E."/>
            <person name="Sieber C.M.K."/>
            <person name="Emerson J.B."/>
            <person name="Anantharaman K."/>
            <person name="Thomas B.C."/>
            <person name="Malmstrom R."/>
            <person name="Stieglmeier M."/>
            <person name="Klingl A."/>
            <person name="Woyke T."/>
            <person name="Ryan C.M."/>
            <person name="Banfield J.F."/>
        </authorList>
    </citation>
    <scope>NUCLEOTIDE SEQUENCE [LARGE SCALE GENOMIC DNA]</scope>
</reference>
<dbReference type="Proteomes" id="UP000230027">
    <property type="component" value="Unassembled WGS sequence"/>
</dbReference>
<protein>
    <recommendedName>
        <fullName evidence="3">Nucleotidyl transferase AbiEii/AbiGii toxin family protein</fullName>
    </recommendedName>
</protein>
<comment type="caution">
    <text evidence="1">The sequence shown here is derived from an EMBL/GenBank/DDBJ whole genome shotgun (WGS) entry which is preliminary data.</text>
</comment>
<gene>
    <name evidence="1" type="ORF">COY14_02735</name>
</gene>
<name>A0A2M7U3V8_9BACT</name>
<evidence type="ECO:0000313" key="2">
    <source>
        <dbReference type="Proteomes" id="UP000230027"/>
    </source>
</evidence>
<dbReference type="AlphaFoldDB" id="A0A2M7U3V8"/>
<organism evidence="1 2">
    <name type="scientific">Candidatus Roizmanbacteria bacterium CG_4_10_14_0_2_um_filter_36_9</name>
    <dbReference type="NCBI Taxonomy" id="1974823"/>
    <lineage>
        <taxon>Bacteria</taxon>
        <taxon>Candidatus Roizmaniibacteriota</taxon>
    </lineage>
</organism>
<evidence type="ECO:0000313" key="1">
    <source>
        <dbReference type="EMBL" id="PIZ65255.1"/>
    </source>
</evidence>
<dbReference type="EMBL" id="PFOD01000054">
    <property type="protein sequence ID" value="PIZ65255.1"/>
    <property type="molecule type" value="Genomic_DNA"/>
</dbReference>
<dbReference type="Pfam" id="PF08843">
    <property type="entry name" value="AbiEii"/>
    <property type="match status" value="1"/>
</dbReference>